<dbReference type="PROSITE" id="PS51885">
    <property type="entry name" value="NEPRILYSIN"/>
    <property type="match status" value="1"/>
</dbReference>
<protein>
    <submittedName>
        <fullName evidence="4">Neprilysin-11-like</fullName>
    </submittedName>
</protein>
<proteinExistence type="inferred from homology"/>
<organism evidence="3 4">
    <name type="scientific">Priapulus caudatus</name>
    <name type="common">Priapulid worm</name>
    <dbReference type="NCBI Taxonomy" id="37621"/>
    <lineage>
        <taxon>Eukaryota</taxon>
        <taxon>Metazoa</taxon>
        <taxon>Ecdysozoa</taxon>
        <taxon>Scalidophora</taxon>
        <taxon>Priapulida</taxon>
        <taxon>Priapulimorpha</taxon>
        <taxon>Priapulimorphida</taxon>
        <taxon>Priapulidae</taxon>
        <taxon>Priapulus</taxon>
    </lineage>
</organism>
<evidence type="ECO:0000256" key="1">
    <source>
        <dbReference type="ARBA" id="ARBA00007357"/>
    </source>
</evidence>
<gene>
    <name evidence="4" type="primary">LOC106813174</name>
</gene>
<name>A0ABM1EKK7_PRICU</name>
<reference evidence="4" key="1">
    <citation type="submission" date="2025-08" db="UniProtKB">
        <authorList>
            <consortium name="RefSeq"/>
        </authorList>
    </citation>
    <scope>IDENTIFICATION</scope>
</reference>
<dbReference type="GeneID" id="106813174"/>
<evidence type="ECO:0000259" key="2">
    <source>
        <dbReference type="Pfam" id="PF05649"/>
    </source>
</evidence>
<dbReference type="Gene3D" id="3.40.390.10">
    <property type="entry name" value="Collagenase (Catalytic Domain)"/>
    <property type="match status" value="1"/>
</dbReference>
<comment type="similarity">
    <text evidence="1">Belongs to the peptidase M13 family.</text>
</comment>
<dbReference type="Gene3D" id="1.10.1380.10">
    <property type="entry name" value="Neutral endopeptidase , domain2"/>
    <property type="match status" value="2"/>
</dbReference>
<dbReference type="PANTHER" id="PTHR11733">
    <property type="entry name" value="ZINC METALLOPROTEASE FAMILY M13 NEPRILYSIN-RELATED"/>
    <property type="match status" value="1"/>
</dbReference>
<evidence type="ECO:0000313" key="4">
    <source>
        <dbReference type="RefSeq" id="XP_014672728.1"/>
    </source>
</evidence>
<dbReference type="InterPro" id="IPR008753">
    <property type="entry name" value="Peptidase_M13_N"/>
</dbReference>
<evidence type="ECO:0000313" key="3">
    <source>
        <dbReference type="Proteomes" id="UP000695022"/>
    </source>
</evidence>
<dbReference type="InterPro" id="IPR024079">
    <property type="entry name" value="MetalloPept_cat_dom_sf"/>
</dbReference>
<dbReference type="SUPFAM" id="SSF55486">
    <property type="entry name" value="Metalloproteases ('zincins'), catalytic domain"/>
    <property type="match status" value="1"/>
</dbReference>
<dbReference type="InterPro" id="IPR000718">
    <property type="entry name" value="Peptidase_M13"/>
</dbReference>
<dbReference type="InterPro" id="IPR042089">
    <property type="entry name" value="Peptidase_M13_dom_2"/>
</dbReference>
<dbReference type="Proteomes" id="UP000695022">
    <property type="component" value="Unplaced"/>
</dbReference>
<dbReference type="Pfam" id="PF05649">
    <property type="entry name" value="Peptidase_M13_N"/>
    <property type="match status" value="1"/>
</dbReference>
<accession>A0ABM1EKK7</accession>
<dbReference type="RefSeq" id="XP_014672728.1">
    <property type="nucleotide sequence ID" value="XM_014817242.1"/>
</dbReference>
<feature type="domain" description="Peptidase M13 N-terminal" evidence="2">
    <location>
        <begin position="157"/>
        <end position="248"/>
    </location>
</feature>
<keyword evidence="3" id="KW-1185">Reference proteome</keyword>
<sequence>RVDELSDEPVTAYLAGVNLSTSWPVLADEWNESDFRLTELLARLRRDAASVIYHVAVVTDNRNSTRHILAIDQASLGLSRKYLLDTEQFEKYVNSYRQYMEQVAGILRASDNVTNVTSEIQQIIDFETDLANVTLEDNSRRNRTRLYNLRTVRNVTASFSASVQGVQAESPRWLTCMGITLRRLPMAMGYIYVNRTFSEQSKVTALELIREIKESFKQRVATVEWMSDKTKRAAIEKIDAVIDKIGYPDFIRNLTLLDQRYDRNPVRV</sequence>
<dbReference type="PANTHER" id="PTHR11733:SF167">
    <property type="entry name" value="FI17812P1-RELATED"/>
    <property type="match status" value="1"/>
</dbReference>
<feature type="non-terminal residue" evidence="4">
    <location>
        <position position="1"/>
    </location>
</feature>